<sequence>MKLKQTLAGIAALAVVSAAHAQSAHTLYVTTGWFHFAPQDSSDPLKIDSVAGFPVNASLPGTGASIGNADTAGVSLGYFITDNIAAEAELGIPPKFDLSGSGSLSSFGKIGEARLWAPALLLKYYFNKADSKFRPYLGVGATYTWFTGDKITNNNLTGTIGYAGTQALAPYGVTPSPGAQTSVTTTNSWAPVFSAGFNYNFTKHWFAGFSLSYIPVNVTAKLDTTTRTGVHVRSEAKIHLNPIVTYLKVGYAF</sequence>
<dbReference type="Pfam" id="PF03922">
    <property type="entry name" value="OmpW"/>
    <property type="match status" value="2"/>
</dbReference>
<evidence type="ECO:0000256" key="2">
    <source>
        <dbReference type="SAM" id="SignalP"/>
    </source>
</evidence>
<dbReference type="Proteomes" id="UP001596103">
    <property type="component" value="Unassembled WGS sequence"/>
</dbReference>
<dbReference type="Gene3D" id="2.40.160.20">
    <property type="match status" value="1"/>
</dbReference>
<dbReference type="EMBL" id="JBHSMP010000032">
    <property type="protein sequence ID" value="MFC5431322.1"/>
    <property type="molecule type" value="Genomic_DNA"/>
</dbReference>
<dbReference type="InterPro" id="IPR011250">
    <property type="entry name" value="OMP/PagP_B-barrel"/>
</dbReference>
<evidence type="ECO:0000313" key="4">
    <source>
        <dbReference type="Proteomes" id="UP001596103"/>
    </source>
</evidence>
<feature type="chain" id="PRO_5046203059" evidence="2">
    <location>
        <begin position="22"/>
        <end position="253"/>
    </location>
</feature>
<dbReference type="PANTHER" id="PTHR36920">
    <property type="match status" value="1"/>
</dbReference>
<evidence type="ECO:0000256" key="1">
    <source>
        <dbReference type="ARBA" id="ARBA00004442"/>
    </source>
</evidence>
<protein>
    <submittedName>
        <fullName evidence="3">OmpW family protein</fullName>
    </submittedName>
</protein>
<dbReference type="InterPro" id="IPR005618">
    <property type="entry name" value="OMPW"/>
</dbReference>
<proteinExistence type="predicted"/>
<feature type="signal peptide" evidence="2">
    <location>
        <begin position="1"/>
        <end position="21"/>
    </location>
</feature>
<accession>A0ABW0JDS8</accession>
<dbReference type="SUPFAM" id="SSF56925">
    <property type="entry name" value="OMPA-like"/>
    <property type="match status" value="1"/>
</dbReference>
<dbReference type="PANTHER" id="PTHR36920:SF1">
    <property type="entry name" value="OUTER MEMBRANE PROTEIN W"/>
    <property type="match status" value="1"/>
</dbReference>
<organism evidence="3 4">
    <name type="scientific">Paraburkholderia denitrificans</name>
    <dbReference type="NCBI Taxonomy" id="694025"/>
    <lineage>
        <taxon>Bacteria</taxon>
        <taxon>Pseudomonadati</taxon>
        <taxon>Pseudomonadota</taxon>
        <taxon>Betaproteobacteria</taxon>
        <taxon>Burkholderiales</taxon>
        <taxon>Burkholderiaceae</taxon>
        <taxon>Paraburkholderia</taxon>
    </lineage>
</organism>
<keyword evidence="4" id="KW-1185">Reference proteome</keyword>
<comment type="caution">
    <text evidence="3">The sequence shown here is derived from an EMBL/GenBank/DDBJ whole genome shotgun (WGS) entry which is preliminary data.</text>
</comment>
<evidence type="ECO:0000313" key="3">
    <source>
        <dbReference type="EMBL" id="MFC5431322.1"/>
    </source>
</evidence>
<reference evidence="4" key="1">
    <citation type="journal article" date="2019" name="Int. J. Syst. Evol. Microbiol.">
        <title>The Global Catalogue of Microorganisms (GCM) 10K type strain sequencing project: providing services to taxonomists for standard genome sequencing and annotation.</title>
        <authorList>
            <consortium name="The Broad Institute Genomics Platform"/>
            <consortium name="The Broad Institute Genome Sequencing Center for Infectious Disease"/>
            <person name="Wu L."/>
            <person name="Ma J."/>
        </authorList>
    </citation>
    <scope>NUCLEOTIDE SEQUENCE [LARGE SCALE GENOMIC DNA]</scope>
    <source>
        <strain evidence="4">CCUG 56042</strain>
    </source>
</reference>
<comment type="subcellular location">
    <subcellularLocation>
        <location evidence="1">Cell outer membrane</location>
    </subcellularLocation>
</comment>
<dbReference type="RefSeq" id="WP_377714451.1">
    <property type="nucleotide sequence ID" value="NZ_JBHSMP010000032.1"/>
</dbReference>
<name>A0ABW0JDS8_9BURK</name>
<keyword evidence="2" id="KW-0732">Signal</keyword>
<gene>
    <name evidence="3" type="ORF">ACFPTO_21325</name>
</gene>